<evidence type="ECO:0000256" key="1">
    <source>
        <dbReference type="ARBA" id="ARBA00004141"/>
    </source>
</evidence>
<feature type="transmembrane region" description="Helical" evidence="7">
    <location>
        <begin position="148"/>
        <end position="170"/>
    </location>
</feature>
<name>A0AA39WNS2_9PEZI</name>
<feature type="domain" description="Rhodopsin" evidence="8">
    <location>
        <begin position="53"/>
        <end position="290"/>
    </location>
</feature>
<dbReference type="PANTHER" id="PTHR33048">
    <property type="entry name" value="PTH11-LIKE INTEGRAL MEMBRANE PROTEIN (AFU_ORTHOLOGUE AFUA_5G11245)"/>
    <property type="match status" value="1"/>
</dbReference>
<evidence type="ECO:0000256" key="7">
    <source>
        <dbReference type="SAM" id="Phobius"/>
    </source>
</evidence>
<evidence type="ECO:0000313" key="9">
    <source>
        <dbReference type="EMBL" id="KAK0618820.1"/>
    </source>
</evidence>
<evidence type="ECO:0000256" key="2">
    <source>
        <dbReference type="ARBA" id="ARBA00022692"/>
    </source>
</evidence>
<keyword evidence="4 7" id="KW-0472">Membrane</keyword>
<feature type="transmembrane region" description="Helical" evidence="7">
    <location>
        <begin position="190"/>
        <end position="217"/>
    </location>
</feature>
<dbReference type="PANTHER" id="PTHR33048:SF47">
    <property type="entry name" value="INTEGRAL MEMBRANE PROTEIN-RELATED"/>
    <property type="match status" value="1"/>
</dbReference>
<dbReference type="GO" id="GO:0016020">
    <property type="term" value="C:membrane"/>
    <property type="evidence" value="ECO:0007669"/>
    <property type="project" value="UniProtKB-SubCell"/>
</dbReference>
<evidence type="ECO:0000256" key="3">
    <source>
        <dbReference type="ARBA" id="ARBA00022989"/>
    </source>
</evidence>
<feature type="transmembrane region" description="Helical" evidence="7">
    <location>
        <begin position="111"/>
        <end position="136"/>
    </location>
</feature>
<feature type="region of interest" description="Disordered" evidence="6">
    <location>
        <begin position="341"/>
        <end position="373"/>
    </location>
</feature>
<accession>A0AA39WNS2</accession>
<dbReference type="Proteomes" id="UP001175000">
    <property type="component" value="Unassembled WGS sequence"/>
</dbReference>
<keyword evidence="2 7" id="KW-0812">Transmembrane</keyword>
<gene>
    <name evidence="9" type="ORF">B0T14DRAFT_196543</name>
</gene>
<evidence type="ECO:0000256" key="4">
    <source>
        <dbReference type="ARBA" id="ARBA00023136"/>
    </source>
</evidence>
<dbReference type="AlphaFoldDB" id="A0AA39WNS2"/>
<dbReference type="Pfam" id="PF20684">
    <property type="entry name" value="Fung_rhodopsin"/>
    <property type="match status" value="1"/>
</dbReference>
<evidence type="ECO:0000259" key="8">
    <source>
        <dbReference type="Pfam" id="PF20684"/>
    </source>
</evidence>
<protein>
    <recommendedName>
        <fullName evidence="8">Rhodopsin domain-containing protein</fullName>
    </recommendedName>
</protein>
<feature type="compositionally biased region" description="Basic and acidic residues" evidence="6">
    <location>
        <begin position="363"/>
        <end position="373"/>
    </location>
</feature>
<keyword evidence="10" id="KW-1185">Reference proteome</keyword>
<sequence>MMSKTITNNDTRSWENAFVIAPEYGPYPYSGLQIFGFAIIGFFPLLSLVVVALRVYSRRLVGGLALDDWLILLAMAIAIPQALFASFFLRSGYWGIHDADVPRDIPRNLGYFWNFINGLCANPTLALVKAAALIFLLRLGWIKRRVLIACRILIFLNLAHMTSFFLIFLFQCRPVHARWEVGGEAKCIRVDLLSIIMAIISILTDLLTLSVPFALFLDLRVSKKLRNSLIVVFLLGGVVTIISTVRLYYILRIYYIKVEDRHYSIGFVCGSVELNLAIVTASIPTLWPLGRKRFPSFFASLGANRPHLYPDIEVAYATTQPRTSRTSRTYKSKIVWKDKRTSPIEGGSASEGGGSSGWGRLPDMPDGHLFAKSDHTAVDDEHHLFHLAGKVERE</sequence>
<evidence type="ECO:0000256" key="5">
    <source>
        <dbReference type="ARBA" id="ARBA00038359"/>
    </source>
</evidence>
<comment type="similarity">
    <text evidence="5">Belongs to the SAT4 family.</text>
</comment>
<dbReference type="InterPro" id="IPR052337">
    <property type="entry name" value="SAT4-like"/>
</dbReference>
<dbReference type="EMBL" id="JAULSU010000004">
    <property type="protein sequence ID" value="KAK0618820.1"/>
    <property type="molecule type" value="Genomic_DNA"/>
</dbReference>
<keyword evidence="3 7" id="KW-1133">Transmembrane helix</keyword>
<feature type="transmembrane region" description="Helical" evidence="7">
    <location>
        <begin position="229"/>
        <end position="251"/>
    </location>
</feature>
<feature type="transmembrane region" description="Helical" evidence="7">
    <location>
        <begin position="69"/>
        <end position="91"/>
    </location>
</feature>
<comment type="subcellular location">
    <subcellularLocation>
        <location evidence="1">Membrane</location>
        <topology evidence="1">Multi-pass membrane protein</topology>
    </subcellularLocation>
</comment>
<proteinExistence type="inferred from homology"/>
<evidence type="ECO:0000313" key="10">
    <source>
        <dbReference type="Proteomes" id="UP001175000"/>
    </source>
</evidence>
<organism evidence="9 10">
    <name type="scientific">Immersiella caudata</name>
    <dbReference type="NCBI Taxonomy" id="314043"/>
    <lineage>
        <taxon>Eukaryota</taxon>
        <taxon>Fungi</taxon>
        <taxon>Dikarya</taxon>
        <taxon>Ascomycota</taxon>
        <taxon>Pezizomycotina</taxon>
        <taxon>Sordariomycetes</taxon>
        <taxon>Sordariomycetidae</taxon>
        <taxon>Sordariales</taxon>
        <taxon>Lasiosphaeriaceae</taxon>
        <taxon>Immersiella</taxon>
    </lineage>
</organism>
<comment type="caution">
    <text evidence="9">The sequence shown here is derived from an EMBL/GenBank/DDBJ whole genome shotgun (WGS) entry which is preliminary data.</text>
</comment>
<evidence type="ECO:0000256" key="6">
    <source>
        <dbReference type="SAM" id="MobiDB-lite"/>
    </source>
</evidence>
<dbReference type="InterPro" id="IPR049326">
    <property type="entry name" value="Rhodopsin_dom_fungi"/>
</dbReference>
<feature type="transmembrane region" description="Helical" evidence="7">
    <location>
        <begin position="34"/>
        <end position="57"/>
    </location>
</feature>
<reference evidence="9" key="1">
    <citation type="submission" date="2023-06" db="EMBL/GenBank/DDBJ databases">
        <title>Genome-scale phylogeny and comparative genomics of the fungal order Sordariales.</title>
        <authorList>
            <consortium name="Lawrence Berkeley National Laboratory"/>
            <person name="Hensen N."/>
            <person name="Bonometti L."/>
            <person name="Westerberg I."/>
            <person name="Brannstrom I.O."/>
            <person name="Guillou S."/>
            <person name="Cros-Aarteil S."/>
            <person name="Calhoun S."/>
            <person name="Haridas S."/>
            <person name="Kuo A."/>
            <person name="Mondo S."/>
            <person name="Pangilinan J."/>
            <person name="Riley R."/>
            <person name="Labutti K."/>
            <person name="Andreopoulos B."/>
            <person name="Lipzen A."/>
            <person name="Chen C."/>
            <person name="Yanf M."/>
            <person name="Daum C."/>
            <person name="Ng V."/>
            <person name="Clum A."/>
            <person name="Steindorff A."/>
            <person name="Ohm R."/>
            <person name="Martin F."/>
            <person name="Silar P."/>
            <person name="Natvig D."/>
            <person name="Lalanne C."/>
            <person name="Gautier V."/>
            <person name="Ament-Velasquez S.L."/>
            <person name="Kruys A."/>
            <person name="Hutchinson M.I."/>
            <person name="Powell A.J."/>
            <person name="Barry K."/>
            <person name="Miller A.N."/>
            <person name="Grigoriev I.V."/>
            <person name="Debuchy R."/>
            <person name="Gladieux P."/>
            <person name="Thoren M.H."/>
            <person name="Johannesson H."/>
        </authorList>
    </citation>
    <scope>NUCLEOTIDE SEQUENCE</scope>
    <source>
        <strain evidence="9">CBS 606.72</strain>
    </source>
</reference>